<dbReference type="Proteomes" id="UP000015105">
    <property type="component" value="Chromosome 1D"/>
</dbReference>
<keyword evidence="3" id="KW-1185">Reference proteome</keyword>
<dbReference type="STRING" id="200361.A0A452XIZ1"/>
<name>A0A452XIZ1_AEGTS</name>
<accession>A0A452XIZ1</accession>
<evidence type="ECO:0000313" key="2">
    <source>
        <dbReference type="EnsemblPlants" id="AET1Gv20020300.1"/>
    </source>
</evidence>
<evidence type="ECO:0000313" key="3">
    <source>
        <dbReference type="Proteomes" id="UP000015105"/>
    </source>
</evidence>
<organism evidence="2 3">
    <name type="scientific">Aegilops tauschii subsp. strangulata</name>
    <name type="common">Goatgrass</name>
    <dbReference type="NCBI Taxonomy" id="200361"/>
    <lineage>
        <taxon>Eukaryota</taxon>
        <taxon>Viridiplantae</taxon>
        <taxon>Streptophyta</taxon>
        <taxon>Embryophyta</taxon>
        <taxon>Tracheophyta</taxon>
        <taxon>Spermatophyta</taxon>
        <taxon>Magnoliopsida</taxon>
        <taxon>Liliopsida</taxon>
        <taxon>Poales</taxon>
        <taxon>Poaceae</taxon>
        <taxon>BOP clade</taxon>
        <taxon>Pooideae</taxon>
        <taxon>Triticodae</taxon>
        <taxon>Triticeae</taxon>
        <taxon>Triticinae</taxon>
        <taxon>Aegilops</taxon>
    </lineage>
</organism>
<protein>
    <submittedName>
        <fullName evidence="2">Uncharacterized protein</fullName>
    </submittedName>
</protein>
<dbReference type="PANTHER" id="PTHR31170">
    <property type="entry name" value="BNAC04G53230D PROTEIN"/>
    <property type="match status" value="1"/>
</dbReference>
<dbReference type="EnsemblPlants" id="AET1Gv20020300.1">
    <property type="protein sequence ID" value="AET1Gv20020300.1"/>
    <property type="gene ID" value="AET1Gv20020300"/>
</dbReference>
<feature type="region of interest" description="Disordered" evidence="1">
    <location>
        <begin position="294"/>
        <end position="315"/>
    </location>
</feature>
<reference evidence="2" key="5">
    <citation type="journal article" date="2021" name="G3 (Bethesda)">
        <title>Aegilops tauschii genome assembly Aet v5.0 features greater sequence contiguity and improved annotation.</title>
        <authorList>
            <person name="Wang L."/>
            <person name="Zhu T."/>
            <person name="Rodriguez J.C."/>
            <person name="Deal K.R."/>
            <person name="Dubcovsky J."/>
            <person name="McGuire P.E."/>
            <person name="Lux T."/>
            <person name="Spannagl M."/>
            <person name="Mayer K.F.X."/>
            <person name="Baldrich P."/>
            <person name="Meyers B.C."/>
            <person name="Huo N."/>
            <person name="Gu Y.Q."/>
            <person name="Zhou H."/>
            <person name="Devos K.M."/>
            <person name="Bennetzen J.L."/>
            <person name="Unver T."/>
            <person name="Budak H."/>
            <person name="Gulick P.J."/>
            <person name="Galiba G."/>
            <person name="Kalapos B."/>
            <person name="Nelson D.R."/>
            <person name="Li P."/>
            <person name="You F.M."/>
            <person name="Luo M.C."/>
            <person name="Dvorak J."/>
        </authorList>
    </citation>
    <scope>NUCLEOTIDE SEQUENCE [LARGE SCALE GENOMIC DNA]</scope>
    <source>
        <strain evidence="2">cv. AL8/78</strain>
    </source>
</reference>
<dbReference type="Gramene" id="AET1Gv20020300.1">
    <property type="protein sequence ID" value="AET1Gv20020300.1"/>
    <property type="gene ID" value="AET1Gv20020300"/>
</dbReference>
<reference evidence="2" key="3">
    <citation type="journal article" date="2017" name="Nature">
        <title>Genome sequence of the progenitor of the wheat D genome Aegilops tauschii.</title>
        <authorList>
            <person name="Luo M.C."/>
            <person name="Gu Y.Q."/>
            <person name="Puiu D."/>
            <person name="Wang H."/>
            <person name="Twardziok S.O."/>
            <person name="Deal K.R."/>
            <person name="Huo N."/>
            <person name="Zhu T."/>
            <person name="Wang L."/>
            <person name="Wang Y."/>
            <person name="McGuire P.E."/>
            <person name="Liu S."/>
            <person name="Long H."/>
            <person name="Ramasamy R.K."/>
            <person name="Rodriguez J.C."/>
            <person name="Van S.L."/>
            <person name="Yuan L."/>
            <person name="Wang Z."/>
            <person name="Xia Z."/>
            <person name="Xiao L."/>
            <person name="Anderson O.D."/>
            <person name="Ouyang S."/>
            <person name="Liang Y."/>
            <person name="Zimin A.V."/>
            <person name="Pertea G."/>
            <person name="Qi P."/>
            <person name="Bennetzen J.L."/>
            <person name="Dai X."/>
            <person name="Dawson M.W."/>
            <person name="Muller H.G."/>
            <person name="Kugler K."/>
            <person name="Rivarola-Duarte L."/>
            <person name="Spannagl M."/>
            <person name="Mayer K.F.X."/>
            <person name="Lu F.H."/>
            <person name="Bevan M.W."/>
            <person name="Leroy P."/>
            <person name="Li P."/>
            <person name="You F.M."/>
            <person name="Sun Q."/>
            <person name="Liu Z."/>
            <person name="Lyons E."/>
            <person name="Wicker T."/>
            <person name="Salzberg S.L."/>
            <person name="Devos K.M."/>
            <person name="Dvorak J."/>
        </authorList>
    </citation>
    <scope>NUCLEOTIDE SEQUENCE [LARGE SCALE GENOMIC DNA]</scope>
    <source>
        <strain evidence="2">cv. AL8/78</strain>
    </source>
</reference>
<dbReference type="InterPro" id="IPR004158">
    <property type="entry name" value="DUF247_pln"/>
</dbReference>
<reference evidence="2" key="4">
    <citation type="submission" date="2019-03" db="UniProtKB">
        <authorList>
            <consortium name="EnsemblPlants"/>
        </authorList>
    </citation>
    <scope>IDENTIFICATION</scope>
</reference>
<sequence length="508" mass="57356">ILLSCSHMLRLSAHPRPPTYVWASVPNQLTPLSYHSQGRPGSRDSYLWSAMSSGALNLKLDLEAGKQVVAKDKTRSSGYVPKVREQLRSVDEDSYTPHSVPIGPYHGKSPYTPWIAKEKQPIGPCLGKSPSTPWIAKEKLRYVGFMQNLSEKHKEGGLEGLVEELVPGAREWYGDGVDHMAPEELARMLLHDGCYLLGWLGNYPDAPPTSCSDHNTVFRDTLYLIENQMPFFLLDKIHARATGGSSSLLDYMATYIQSLLHAQLYISPGKKQGLPEPPSHLLHLVHAFFRPTNGQMADPPKRRSTSCLQPNGERETGRWRRATEYSMHANVQFRRRDFAADVTSILDVRLEGGTLDIPCLQVDSKTWTLLRNLMALEEHAEMPERPVTAYCIFMSQVACTVEDVRLLVDAKIVQHFESSDKIAAQGFANLCKGVVMDVHDIQRNYLKPIWHDLEKLCDSKARNFKGSFRHRYCSSRLHQVAFGITAFLAFCQLLQSIYAPIAYHFPQH</sequence>
<dbReference type="AlphaFoldDB" id="A0A452XIZ1"/>
<dbReference type="Pfam" id="PF03140">
    <property type="entry name" value="DUF247"/>
    <property type="match status" value="1"/>
</dbReference>
<reference evidence="3" key="2">
    <citation type="journal article" date="2017" name="Nat. Plants">
        <title>The Aegilops tauschii genome reveals multiple impacts of transposons.</title>
        <authorList>
            <person name="Zhao G."/>
            <person name="Zou C."/>
            <person name="Li K."/>
            <person name="Wang K."/>
            <person name="Li T."/>
            <person name="Gao L."/>
            <person name="Zhang X."/>
            <person name="Wang H."/>
            <person name="Yang Z."/>
            <person name="Liu X."/>
            <person name="Jiang W."/>
            <person name="Mao L."/>
            <person name="Kong X."/>
            <person name="Jiao Y."/>
            <person name="Jia J."/>
        </authorList>
    </citation>
    <scope>NUCLEOTIDE SEQUENCE [LARGE SCALE GENOMIC DNA]</scope>
    <source>
        <strain evidence="3">cv. AL8/78</strain>
    </source>
</reference>
<evidence type="ECO:0000256" key="1">
    <source>
        <dbReference type="SAM" id="MobiDB-lite"/>
    </source>
</evidence>
<reference evidence="3" key="1">
    <citation type="journal article" date="2014" name="Science">
        <title>Ancient hybridizations among the ancestral genomes of bread wheat.</title>
        <authorList>
            <consortium name="International Wheat Genome Sequencing Consortium,"/>
            <person name="Marcussen T."/>
            <person name="Sandve S.R."/>
            <person name="Heier L."/>
            <person name="Spannagl M."/>
            <person name="Pfeifer M."/>
            <person name="Jakobsen K.S."/>
            <person name="Wulff B.B."/>
            <person name="Steuernagel B."/>
            <person name="Mayer K.F."/>
            <person name="Olsen O.A."/>
        </authorList>
    </citation>
    <scope>NUCLEOTIDE SEQUENCE [LARGE SCALE GENOMIC DNA]</scope>
    <source>
        <strain evidence="3">cv. AL8/78</strain>
    </source>
</reference>
<proteinExistence type="predicted"/>
<dbReference type="PANTHER" id="PTHR31170:SF18">
    <property type="entry name" value="(WILD MALAYSIAN BANANA) HYPOTHETICAL PROTEIN"/>
    <property type="match status" value="1"/>
</dbReference>